<evidence type="ECO:0000313" key="6">
    <source>
        <dbReference type="EMBL" id="OGE47384.1"/>
    </source>
</evidence>
<dbReference type="STRING" id="1835702.A0A1F5LA87"/>
<dbReference type="EMBL" id="LXJU01000046">
    <property type="protein sequence ID" value="OGE47384.1"/>
    <property type="molecule type" value="Genomic_DNA"/>
</dbReference>
<dbReference type="AlphaFoldDB" id="A0A1F5LA87"/>
<feature type="region of interest" description="Disordered" evidence="1">
    <location>
        <begin position="1"/>
        <end position="87"/>
    </location>
</feature>
<proteinExistence type="predicted"/>
<keyword evidence="11" id="KW-1185">Reference proteome</keyword>
<dbReference type="EMBL" id="LXJU01000075">
    <property type="protein sequence ID" value="OGE47014.1"/>
    <property type="molecule type" value="Genomic_DNA"/>
</dbReference>
<feature type="compositionally biased region" description="Low complexity" evidence="1">
    <location>
        <begin position="30"/>
        <end position="41"/>
    </location>
</feature>
<evidence type="ECO:0000313" key="10">
    <source>
        <dbReference type="EMBL" id="OGE52796.1"/>
    </source>
</evidence>
<evidence type="ECO:0000313" key="5">
    <source>
        <dbReference type="EMBL" id="OGE47201.1"/>
    </source>
</evidence>
<dbReference type="EMBL" id="LXJU01000062">
    <property type="protein sequence ID" value="OGE47119.1"/>
    <property type="molecule type" value="Genomic_DNA"/>
</dbReference>
<dbReference type="Proteomes" id="UP000177622">
    <property type="component" value="Unassembled WGS sequence"/>
</dbReference>
<dbReference type="EMBL" id="LXJU01000032">
    <property type="protein sequence ID" value="OGE48114.1"/>
    <property type="molecule type" value="Genomic_DNA"/>
</dbReference>
<sequence length="331" mass="36148">MPPRGTGRGRGRGRGRGKAPAAPAPPSRSPTPSEVESVISSSDDEQEETSSAPEFSPAARSVITGSETPTPSAPSTPTPSGPTSLAGLRRALTGGVRKKNRPLRPVAYLRHVAWCMHCFRTFLENWDTSGPPVIPCWDDGLSSKRCRQCASRNKNCEPVNEGILGDAMRLQCILDWAKPFWDNEDDNEVFDLDNAVFGDLVQAVQALLAGFNVLLDGHRKQFGIASDKKPAKDIAKSYEAVVHNRRGLLQPIPVTVGMSSLRRLVAEASTYPGARLSDDGYHAWAFAVRTFRSAVVEIVASQEKYDNLSNPQYDQLEADVVKDFPVEDYLV</sequence>
<dbReference type="GeneID" id="34576542"/>
<dbReference type="RefSeq" id="XP_022488236.1">
    <property type="nucleotide sequence ID" value="XM_022631808.1"/>
</dbReference>
<protein>
    <submittedName>
        <fullName evidence="9">Uncharacterized protein</fullName>
    </submittedName>
</protein>
<reference evidence="9 11" key="1">
    <citation type="journal article" date="2016" name="Sci. Rep.">
        <title>Penicillium arizonense, a new, genome sequenced fungal species, reveals a high chemical diversity in secreted metabolites.</title>
        <authorList>
            <person name="Grijseels S."/>
            <person name="Nielsen J.C."/>
            <person name="Randelovic M."/>
            <person name="Nielsen J."/>
            <person name="Nielsen K.F."/>
            <person name="Workman M."/>
            <person name="Frisvad J.C."/>
        </authorList>
    </citation>
    <scope>NUCLEOTIDE SEQUENCE [LARGE SCALE GENOMIC DNA]</scope>
    <source>
        <strain evidence="9 11">CBS 141311</strain>
    </source>
</reference>
<gene>
    <name evidence="10" type="ORF">PENARI_c009G03397</name>
    <name evidence="9" type="ORF">PENARI_c019G01485</name>
    <name evidence="8" type="ORF">PENARI_c029G04625</name>
    <name evidence="7" type="ORF">PENARI_c032G07298</name>
    <name evidence="6" type="ORF">PENARI_c046G00330</name>
    <name evidence="5" type="ORF">PENARI_c055G09971</name>
    <name evidence="4" type="ORF">PENARI_c062G04559</name>
    <name evidence="3" type="ORF">PENARI_c075G05657</name>
    <name evidence="2" type="ORF">PENARI_c077G10278</name>
</gene>
<evidence type="ECO:0000313" key="8">
    <source>
        <dbReference type="EMBL" id="OGE48369.1"/>
    </source>
</evidence>
<evidence type="ECO:0000313" key="4">
    <source>
        <dbReference type="EMBL" id="OGE47119.1"/>
    </source>
</evidence>
<comment type="caution">
    <text evidence="9">The sequence shown here is derived from an EMBL/GenBank/DDBJ whole genome shotgun (WGS) entry which is preliminary data.</text>
</comment>
<feature type="compositionally biased region" description="Pro residues" evidence="1">
    <location>
        <begin position="71"/>
        <end position="80"/>
    </location>
</feature>
<evidence type="ECO:0000313" key="11">
    <source>
        <dbReference type="Proteomes" id="UP000177622"/>
    </source>
</evidence>
<organism evidence="9 11">
    <name type="scientific">Penicillium arizonense</name>
    <dbReference type="NCBI Taxonomy" id="1835702"/>
    <lineage>
        <taxon>Eukaryota</taxon>
        <taxon>Fungi</taxon>
        <taxon>Dikarya</taxon>
        <taxon>Ascomycota</taxon>
        <taxon>Pezizomycotina</taxon>
        <taxon>Eurotiomycetes</taxon>
        <taxon>Eurotiomycetidae</taxon>
        <taxon>Eurotiales</taxon>
        <taxon>Aspergillaceae</taxon>
        <taxon>Penicillium</taxon>
    </lineage>
</organism>
<evidence type="ECO:0000313" key="9">
    <source>
        <dbReference type="EMBL" id="OGE49859.1"/>
    </source>
</evidence>
<evidence type="ECO:0000313" key="7">
    <source>
        <dbReference type="EMBL" id="OGE48114.1"/>
    </source>
</evidence>
<dbReference type="EMBL" id="LXJU01000009">
    <property type="protein sequence ID" value="OGE52796.1"/>
    <property type="molecule type" value="Genomic_DNA"/>
</dbReference>
<dbReference type="OrthoDB" id="4271839at2759"/>
<name>A0A1F5LA87_PENAI</name>
<evidence type="ECO:0000256" key="1">
    <source>
        <dbReference type="SAM" id="MobiDB-lite"/>
    </source>
</evidence>
<dbReference type="EMBL" id="LXJU01000055">
    <property type="protein sequence ID" value="OGE47201.1"/>
    <property type="molecule type" value="Genomic_DNA"/>
</dbReference>
<dbReference type="EMBL" id="LXJU01000019">
    <property type="protein sequence ID" value="OGE49859.1"/>
    <property type="molecule type" value="Genomic_DNA"/>
</dbReference>
<feature type="compositionally biased region" description="Basic residues" evidence="1">
    <location>
        <begin position="7"/>
        <end position="17"/>
    </location>
</feature>
<dbReference type="EMBL" id="LXJU01000029">
    <property type="protein sequence ID" value="OGE48369.1"/>
    <property type="molecule type" value="Genomic_DNA"/>
</dbReference>
<evidence type="ECO:0000313" key="3">
    <source>
        <dbReference type="EMBL" id="OGE47014.1"/>
    </source>
</evidence>
<dbReference type="EMBL" id="LXJU01000077">
    <property type="protein sequence ID" value="OGE47007.1"/>
    <property type="molecule type" value="Genomic_DNA"/>
</dbReference>
<evidence type="ECO:0000313" key="2">
    <source>
        <dbReference type="EMBL" id="OGE47007.1"/>
    </source>
</evidence>
<accession>A0A1F5LA87</accession>